<evidence type="ECO:0000313" key="3">
    <source>
        <dbReference type="Proteomes" id="UP000054695"/>
    </source>
</evidence>
<dbReference type="EMBL" id="LNXU01000029">
    <property type="protein sequence ID" value="KTC71483.1"/>
    <property type="molecule type" value="Genomic_DNA"/>
</dbReference>
<organism evidence="2 3">
    <name type="scientific">Legionella bozemanae</name>
    <name type="common">Fluoribacter bozemanae</name>
    <dbReference type="NCBI Taxonomy" id="447"/>
    <lineage>
        <taxon>Bacteria</taxon>
        <taxon>Pseudomonadati</taxon>
        <taxon>Pseudomonadota</taxon>
        <taxon>Gammaproteobacteria</taxon>
        <taxon>Legionellales</taxon>
        <taxon>Legionellaceae</taxon>
        <taxon>Legionella</taxon>
    </lineage>
</organism>
<dbReference type="Gene3D" id="1.20.1600.10">
    <property type="entry name" value="Outer membrane efflux proteins (OEP)"/>
    <property type="match status" value="1"/>
</dbReference>
<comment type="caution">
    <text evidence="2">The sequence shown here is derived from an EMBL/GenBank/DDBJ whole genome shotgun (WGS) entry which is preliminary data.</text>
</comment>
<feature type="chain" id="PRO_5006911014" evidence="1">
    <location>
        <begin position="25"/>
        <end position="96"/>
    </location>
</feature>
<proteinExistence type="predicted"/>
<dbReference type="AlphaFoldDB" id="A0A0W0RKA3"/>
<evidence type="ECO:0000313" key="2">
    <source>
        <dbReference type="EMBL" id="KTC71483.1"/>
    </source>
</evidence>
<reference evidence="2 3" key="1">
    <citation type="submission" date="2015-11" db="EMBL/GenBank/DDBJ databases">
        <title>Genomic analysis of 38 Legionella species identifies large and diverse effector repertoires.</title>
        <authorList>
            <person name="Burstein D."/>
            <person name="Amaro F."/>
            <person name="Zusman T."/>
            <person name="Lifshitz Z."/>
            <person name="Cohen O."/>
            <person name="Gilbert J.A."/>
            <person name="Pupko T."/>
            <person name="Shuman H.A."/>
            <person name="Segal G."/>
        </authorList>
    </citation>
    <scope>NUCLEOTIDE SEQUENCE [LARGE SCALE GENOMIC DNA]</scope>
    <source>
        <strain evidence="2 3">WIGA</strain>
    </source>
</reference>
<feature type="non-terminal residue" evidence="2">
    <location>
        <position position="96"/>
    </location>
</feature>
<gene>
    <name evidence="2" type="primary">helC_1</name>
    <name evidence="2" type="ORF">Lboz_2409</name>
</gene>
<dbReference type="STRING" id="447.Lboz_2409"/>
<accession>A0A0W0RKA3</accession>
<keyword evidence="3" id="KW-1185">Reference proteome</keyword>
<feature type="signal peptide" evidence="1">
    <location>
        <begin position="1"/>
        <end position="24"/>
    </location>
</feature>
<dbReference type="Proteomes" id="UP000054695">
    <property type="component" value="Unassembled WGS sequence"/>
</dbReference>
<keyword evidence="1" id="KW-0732">Signal</keyword>
<dbReference type="SUPFAM" id="SSF56954">
    <property type="entry name" value="Outer membrane efflux proteins (OEP)"/>
    <property type="match status" value="1"/>
</dbReference>
<evidence type="ECO:0000256" key="1">
    <source>
        <dbReference type="SAM" id="SignalP"/>
    </source>
</evidence>
<protein>
    <submittedName>
        <fullName evidence="2">HelC protein</fullName>
    </submittedName>
</protein>
<name>A0A0W0RKA3_LEGBO</name>
<sequence length="96" mass="10453">MRFFIKISMTILLSVLFQEAAVQAAPLTFREALDIACRNNPELQAEMDKAQAMRGAFIQSGLYPNPQLTLTAENFGGSGSYSSYEAAETTASITQP</sequence>